<evidence type="ECO:0000256" key="3">
    <source>
        <dbReference type="ARBA" id="ARBA00022840"/>
    </source>
</evidence>
<evidence type="ECO:0000259" key="4">
    <source>
        <dbReference type="PROSITE" id="PS50011"/>
    </source>
</evidence>
<evidence type="ECO:0000313" key="6">
    <source>
        <dbReference type="Proteomes" id="UP000091956"/>
    </source>
</evidence>
<keyword evidence="2" id="KW-0547">Nucleotide-binding</keyword>
<organism evidence="5 6">
    <name type="scientific">Pseudogymnoascus verrucosus</name>
    <dbReference type="NCBI Taxonomy" id="342668"/>
    <lineage>
        <taxon>Eukaryota</taxon>
        <taxon>Fungi</taxon>
        <taxon>Dikarya</taxon>
        <taxon>Ascomycota</taxon>
        <taxon>Pezizomycotina</taxon>
        <taxon>Leotiomycetes</taxon>
        <taxon>Thelebolales</taxon>
        <taxon>Thelebolaceae</taxon>
        <taxon>Pseudogymnoascus</taxon>
    </lineage>
</organism>
<evidence type="ECO:0000313" key="5">
    <source>
        <dbReference type="EMBL" id="OBT99172.1"/>
    </source>
</evidence>
<dbReference type="SUPFAM" id="SSF56112">
    <property type="entry name" value="Protein kinase-like (PK-like)"/>
    <property type="match status" value="1"/>
</dbReference>
<keyword evidence="3" id="KW-0067">ATP-binding</keyword>
<keyword evidence="1" id="KW-0808">Transferase</keyword>
<dbReference type="InterPro" id="IPR011009">
    <property type="entry name" value="Kinase-like_dom_sf"/>
</dbReference>
<dbReference type="GeneID" id="28836007"/>
<keyword evidence="1" id="KW-0418">Kinase</keyword>
<dbReference type="EMBL" id="KV460213">
    <property type="protein sequence ID" value="OBT99172.1"/>
    <property type="molecule type" value="Genomic_DNA"/>
</dbReference>
<dbReference type="SMART" id="SM00220">
    <property type="entry name" value="S_TKc"/>
    <property type="match status" value="1"/>
</dbReference>
<name>A0A1B8GTL4_9PEZI</name>
<sequence length="346" mass="38328">MPLSPGQIIKGARASYRLLHPLKGKTVFKAEILQARDITQRWAVVKTATGSLERSALQREYQTYQNPFVAESPFIRSLHEGVGDMESLDAAPVDGVAPPCLVLEWMDTELRLISSSAFRSGELPKHVARQVLKALWVLYYIDSAHTDVNLNNILISNLNSPVPVVKLADLGMVTPEGFNSQRLQSLPCRAPEVWKNQGVSHASDIWSLGVTLVHWLLGKSIFGARDKRVEGLTEAYCIAKLERLVGPLGDLPEGLSVEAREEFRMAALLRDMDMPPPGKGKLIDVRPLREELEQLQDPVVPPGLIDFIESLIVVDMEKRPIAHDALKHPYLDISSESRNGVSVVAN</sequence>
<reference evidence="5 6" key="1">
    <citation type="submission" date="2016-03" db="EMBL/GenBank/DDBJ databases">
        <title>Comparative genomics of Pseudogymnoascus destructans, the fungus causing white-nose syndrome of bats.</title>
        <authorList>
            <person name="Palmer J.M."/>
            <person name="Drees K.P."/>
            <person name="Foster J.T."/>
            <person name="Lindner D.L."/>
        </authorList>
    </citation>
    <scope>NUCLEOTIDE SEQUENCE [LARGE SCALE GENOMIC DNA]</scope>
    <source>
        <strain evidence="5 6">UAMH 10579</strain>
    </source>
</reference>
<evidence type="ECO:0000256" key="2">
    <source>
        <dbReference type="ARBA" id="ARBA00022741"/>
    </source>
</evidence>
<accession>A0A1B8GTL4</accession>
<dbReference type="PANTHER" id="PTHR24055">
    <property type="entry name" value="MITOGEN-ACTIVATED PROTEIN KINASE"/>
    <property type="match status" value="1"/>
</dbReference>
<gene>
    <name evidence="5" type="ORF">VE01_02621</name>
</gene>
<dbReference type="InterPro" id="IPR000719">
    <property type="entry name" value="Prot_kinase_dom"/>
</dbReference>
<keyword evidence="6" id="KW-1185">Reference proteome</keyword>
<evidence type="ECO:0000256" key="1">
    <source>
        <dbReference type="ARBA" id="ARBA00022527"/>
    </source>
</evidence>
<dbReference type="GO" id="GO:0004674">
    <property type="term" value="F:protein serine/threonine kinase activity"/>
    <property type="evidence" value="ECO:0007669"/>
    <property type="project" value="UniProtKB-KW"/>
</dbReference>
<dbReference type="PROSITE" id="PS50011">
    <property type="entry name" value="PROTEIN_KINASE_DOM"/>
    <property type="match status" value="1"/>
</dbReference>
<dbReference type="RefSeq" id="XP_018132905.1">
    <property type="nucleotide sequence ID" value="XM_018272129.2"/>
</dbReference>
<dbReference type="InterPro" id="IPR050117">
    <property type="entry name" value="MAPK"/>
</dbReference>
<dbReference type="Proteomes" id="UP000091956">
    <property type="component" value="Unassembled WGS sequence"/>
</dbReference>
<dbReference type="AlphaFoldDB" id="A0A1B8GTL4"/>
<proteinExistence type="predicted"/>
<dbReference type="Gene3D" id="1.10.510.10">
    <property type="entry name" value="Transferase(Phosphotransferase) domain 1"/>
    <property type="match status" value="1"/>
</dbReference>
<dbReference type="OrthoDB" id="5979581at2759"/>
<feature type="domain" description="Protein kinase" evidence="4">
    <location>
        <begin position="1"/>
        <end position="331"/>
    </location>
</feature>
<reference evidence="6" key="2">
    <citation type="journal article" date="2018" name="Nat. Commun.">
        <title>Extreme sensitivity to ultraviolet light in the fungal pathogen causing white-nose syndrome of bats.</title>
        <authorList>
            <person name="Palmer J.M."/>
            <person name="Drees K.P."/>
            <person name="Foster J.T."/>
            <person name="Lindner D.L."/>
        </authorList>
    </citation>
    <scope>NUCLEOTIDE SEQUENCE [LARGE SCALE GENOMIC DNA]</scope>
    <source>
        <strain evidence="6">UAMH 10579</strain>
    </source>
</reference>
<dbReference type="Pfam" id="PF00069">
    <property type="entry name" value="Pkinase"/>
    <property type="match status" value="1"/>
</dbReference>
<keyword evidence="1" id="KW-0723">Serine/threonine-protein kinase</keyword>
<protein>
    <recommendedName>
        <fullName evidence="4">Protein kinase domain-containing protein</fullName>
    </recommendedName>
</protein>
<dbReference type="GO" id="GO:0005524">
    <property type="term" value="F:ATP binding"/>
    <property type="evidence" value="ECO:0007669"/>
    <property type="project" value="UniProtKB-KW"/>
</dbReference>